<dbReference type="Proteomes" id="UP000199354">
    <property type="component" value="Unassembled WGS sequence"/>
</dbReference>
<name>A0A1G5JFD6_9FLAO</name>
<dbReference type="OrthoDB" id="1446480at2"/>
<dbReference type="AlphaFoldDB" id="A0A1G5JFD6"/>
<sequence>MKILSMLLLTIFLGKGCADEQQIKTAEVEYTANTRGFYQHITIKNQSMAVSRDRNDKQGKTTKIADADWKVLVAEFGKLKLDDFPNLKAPTEKRFYDGAAMADLKVTYEGETYQSTVFDHGTPPAEIAAFVNHLVAIAEKK</sequence>
<dbReference type="STRING" id="490189.SAMN02927903_02675"/>
<dbReference type="RefSeq" id="WP_091144969.1">
    <property type="nucleotide sequence ID" value="NZ_FMVF01000013.1"/>
</dbReference>
<accession>A0A1G5JFD6</accession>
<gene>
    <name evidence="1" type="ORF">SAMN02927903_02675</name>
</gene>
<reference evidence="1 2" key="1">
    <citation type="submission" date="2016-10" db="EMBL/GenBank/DDBJ databases">
        <authorList>
            <person name="de Groot N.N."/>
        </authorList>
    </citation>
    <scope>NUCLEOTIDE SEQUENCE [LARGE SCALE GENOMIC DNA]</scope>
    <source>
        <strain evidence="1 2">CGMCC 1.7031</strain>
    </source>
</reference>
<evidence type="ECO:0000313" key="2">
    <source>
        <dbReference type="Proteomes" id="UP000199354"/>
    </source>
</evidence>
<proteinExistence type="predicted"/>
<protein>
    <submittedName>
        <fullName evidence="1">Uncharacterized protein</fullName>
    </submittedName>
</protein>
<evidence type="ECO:0000313" key="1">
    <source>
        <dbReference type="EMBL" id="SCY86438.1"/>
    </source>
</evidence>
<organism evidence="1 2">
    <name type="scientific">Flavobacterium caeni</name>
    <dbReference type="NCBI Taxonomy" id="490189"/>
    <lineage>
        <taxon>Bacteria</taxon>
        <taxon>Pseudomonadati</taxon>
        <taxon>Bacteroidota</taxon>
        <taxon>Flavobacteriia</taxon>
        <taxon>Flavobacteriales</taxon>
        <taxon>Flavobacteriaceae</taxon>
        <taxon>Flavobacterium</taxon>
    </lineage>
</organism>
<dbReference type="EMBL" id="FMVF01000013">
    <property type="protein sequence ID" value="SCY86438.1"/>
    <property type="molecule type" value="Genomic_DNA"/>
</dbReference>
<keyword evidence="2" id="KW-1185">Reference proteome</keyword>